<dbReference type="GO" id="GO:0016740">
    <property type="term" value="F:transferase activity"/>
    <property type="evidence" value="ECO:0007669"/>
    <property type="project" value="UniProtKB-KW"/>
</dbReference>
<evidence type="ECO:0000259" key="2">
    <source>
        <dbReference type="PROSITE" id="PS51096"/>
    </source>
</evidence>
<sequence>MKDIIIATHGHLSYEFKDTVELFVGKKDNIRCFGMTKEKANNAAQKELTEMIGDSDEEQLIVLTDLMGGSPANICAELLMEGHRFELLSGLNLPMLLTLLTQDSNGISAKELVGNILTEGADGIIDIGDVIRKELIDND</sequence>
<protein>
    <submittedName>
        <fullName evidence="3">Pts system fructose subfamily iia component</fullName>
    </submittedName>
</protein>
<keyword evidence="4" id="KW-1185">Reference proteome</keyword>
<dbReference type="RefSeq" id="WP_017866997.1">
    <property type="nucleotide sequence ID" value="NZ_BJYB01000023.1"/>
</dbReference>
<dbReference type="SUPFAM" id="SSF53062">
    <property type="entry name" value="PTS system fructose IIA component-like"/>
    <property type="match status" value="1"/>
</dbReference>
<dbReference type="OrthoDB" id="6623712at2"/>
<dbReference type="GO" id="GO:0016020">
    <property type="term" value="C:membrane"/>
    <property type="evidence" value="ECO:0007669"/>
    <property type="project" value="InterPro"/>
</dbReference>
<dbReference type="Pfam" id="PF03610">
    <property type="entry name" value="EIIA-man"/>
    <property type="match status" value="1"/>
</dbReference>
<dbReference type="Gene3D" id="3.40.50.510">
    <property type="entry name" value="Phosphotransferase system, mannose-type IIA component"/>
    <property type="match status" value="1"/>
</dbReference>
<dbReference type="InterPro" id="IPR036662">
    <property type="entry name" value="PTS_EIIA_man-typ_sf"/>
</dbReference>
<dbReference type="STRING" id="449659.IV66_GL000484"/>
<dbReference type="PATRIC" id="fig|449659.4.peg.487"/>
<proteinExistence type="predicted"/>
<dbReference type="PANTHER" id="PTHR33799:SF1">
    <property type="entry name" value="PTS SYSTEM MANNOSE-SPECIFIC EIIAB COMPONENT-RELATED"/>
    <property type="match status" value="1"/>
</dbReference>
<dbReference type="PANTHER" id="PTHR33799">
    <property type="entry name" value="PTS PERMEASE-RELATED-RELATED"/>
    <property type="match status" value="1"/>
</dbReference>
<dbReference type="EMBL" id="JQCN01000011">
    <property type="protein sequence ID" value="KRO01296.1"/>
    <property type="molecule type" value="Genomic_DNA"/>
</dbReference>
<organism evidence="3 4">
    <name type="scientific">Ligilactobacillus pobuzihii</name>
    <dbReference type="NCBI Taxonomy" id="449659"/>
    <lineage>
        <taxon>Bacteria</taxon>
        <taxon>Bacillati</taxon>
        <taxon>Bacillota</taxon>
        <taxon>Bacilli</taxon>
        <taxon>Lactobacillales</taxon>
        <taxon>Lactobacillaceae</taxon>
        <taxon>Ligilactobacillus</taxon>
    </lineage>
</organism>
<dbReference type="GO" id="GO:0009401">
    <property type="term" value="P:phosphoenolpyruvate-dependent sugar phosphotransferase system"/>
    <property type="evidence" value="ECO:0007669"/>
    <property type="project" value="InterPro"/>
</dbReference>
<reference evidence="3 4" key="1">
    <citation type="journal article" date="2015" name="Genome Announc.">
        <title>Expanding the biotechnology potential of lactobacilli through comparative genomics of 213 strains and associated genera.</title>
        <authorList>
            <person name="Sun Z."/>
            <person name="Harris H.M."/>
            <person name="McCann A."/>
            <person name="Guo C."/>
            <person name="Argimon S."/>
            <person name="Zhang W."/>
            <person name="Yang X."/>
            <person name="Jeffery I.B."/>
            <person name="Cooney J.C."/>
            <person name="Kagawa T.F."/>
            <person name="Liu W."/>
            <person name="Song Y."/>
            <person name="Salvetti E."/>
            <person name="Wrobel A."/>
            <person name="Rasinkangas P."/>
            <person name="Parkhill J."/>
            <person name="Rea M.C."/>
            <person name="O'Sullivan O."/>
            <person name="Ritari J."/>
            <person name="Douillard F.P."/>
            <person name="Paul Ross R."/>
            <person name="Yang R."/>
            <person name="Briner A.E."/>
            <person name="Felis G.E."/>
            <person name="de Vos W.M."/>
            <person name="Barrangou R."/>
            <person name="Klaenhammer T.R."/>
            <person name="Caufield P.W."/>
            <person name="Cui Y."/>
            <person name="Zhang H."/>
            <person name="O'Toole P.W."/>
        </authorList>
    </citation>
    <scope>NUCLEOTIDE SEQUENCE [LARGE SCALE GENOMIC DNA]</scope>
    <source>
        <strain evidence="3 4">NBRC 103219</strain>
    </source>
</reference>
<gene>
    <name evidence="3" type="ORF">IV66_GL000484</name>
</gene>
<comment type="caution">
    <text evidence="3">The sequence shown here is derived from an EMBL/GenBank/DDBJ whole genome shotgun (WGS) entry which is preliminary data.</text>
</comment>
<dbReference type="AlphaFoldDB" id="A0A0R2LP51"/>
<keyword evidence="1" id="KW-0808">Transferase</keyword>
<dbReference type="PROSITE" id="PS51096">
    <property type="entry name" value="PTS_EIIA_TYPE_4"/>
    <property type="match status" value="1"/>
</dbReference>
<dbReference type="Proteomes" id="UP000051886">
    <property type="component" value="Unassembled WGS sequence"/>
</dbReference>
<evidence type="ECO:0000256" key="1">
    <source>
        <dbReference type="ARBA" id="ARBA00022679"/>
    </source>
</evidence>
<dbReference type="InterPro" id="IPR004701">
    <property type="entry name" value="PTS_EIIA_man-typ"/>
</dbReference>
<accession>A0A0R2LP51</accession>
<evidence type="ECO:0000313" key="4">
    <source>
        <dbReference type="Proteomes" id="UP000051886"/>
    </source>
</evidence>
<name>A0A0R2LP51_9LACO</name>
<evidence type="ECO:0000313" key="3">
    <source>
        <dbReference type="EMBL" id="KRO01296.1"/>
    </source>
</evidence>
<feature type="domain" description="PTS EIIA type-4" evidence="2">
    <location>
        <begin position="1"/>
        <end position="124"/>
    </location>
</feature>
<dbReference type="InterPro" id="IPR051471">
    <property type="entry name" value="Bacterial_PTS_sugar_comp"/>
</dbReference>